<proteinExistence type="predicted"/>
<keyword evidence="2" id="KW-1185">Reference proteome</keyword>
<dbReference type="EMBL" id="SLZR01000029">
    <property type="protein sequence ID" value="TCS35893.1"/>
    <property type="molecule type" value="Genomic_DNA"/>
</dbReference>
<sequence>MAWSEKPLDKPFILANLADLLSQGLLGSMSRYSHFQIVEWCSNFVDQYDLTPDAELPVTPANAVSIADDVVVQWELYIATQYTLDDLNRFSMNDIVLPKAYFEDWLNQILALPTQH</sequence>
<accession>A0A4R3HTT6</accession>
<reference evidence="1 2" key="1">
    <citation type="submission" date="2019-03" db="EMBL/GenBank/DDBJ databases">
        <title>Genomic Encyclopedia of Archaeal and Bacterial Type Strains, Phase II (KMG-II): from individual species to whole genera.</title>
        <authorList>
            <person name="Goeker M."/>
        </authorList>
    </citation>
    <scope>NUCLEOTIDE SEQUENCE [LARGE SCALE GENOMIC DNA]</scope>
    <source>
        <strain evidence="1 2">DSM 15388</strain>
    </source>
</reference>
<dbReference type="RefSeq" id="WP_132704099.1">
    <property type="nucleotide sequence ID" value="NZ_SLZR01000029.1"/>
</dbReference>
<dbReference type="AlphaFoldDB" id="A0A4R3HTT6"/>
<protein>
    <submittedName>
        <fullName evidence="1">Uncharacterized protein</fullName>
    </submittedName>
</protein>
<comment type="caution">
    <text evidence="1">The sequence shown here is derived from an EMBL/GenBank/DDBJ whole genome shotgun (WGS) entry which is preliminary data.</text>
</comment>
<evidence type="ECO:0000313" key="2">
    <source>
        <dbReference type="Proteomes" id="UP000295793"/>
    </source>
</evidence>
<dbReference type="Proteomes" id="UP000295793">
    <property type="component" value="Unassembled WGS sequence"/>
</dbReference>
<organism evidence="1 2">
    <name type="scientific">Reinekea marinisedimentorum</name>
    <dbReference type="NCBI Taxonomy" id="230495"/>
    <lineage>
        <taxon>Bacteria</taxon>
        <taxon>Pseudomonadati</taxon>
        <taxon>Pseudomonadota</taxon>
        <taxon>Gammaproteobacteria</taxon>
        <taxon>Oceanospirillales</taxon>
        <taxon>Saccharospirillaceae</taxon>
        <taxon>Reinekea</taxon>
    </lineage>
</organism>
<dbReference type="OrthoDB" id="6401746at2"/>
<name>A0A4R3HTT6_9GAMM</name>
<gene>
    <name evidence="1" type="ORF">BCF53_1299</name>
</gene>
<evidence type="ECO:0000313" key="1">
    <source>
        <dbReference type="EMBL" id="TCS35893.1"/>
    </source>
</evidence>